<feature type="transmembrane region" description="Helical" evidence="1">
    <location>
        <begin position="26"/>
        <end position="48"/>
    </location>
</feature>
<evidence type="ECO:0008006" key="5">
    <source>
        <dbReference type="Google" id="ProtNLM"/>
    </source>
</evidence>
<keyword evidence="1" id="KW-1133">Transmembrane helix</keyword>
<proteinExistence type="predicted"/>
<keyword evidence="1" id="KW-0812">Transmembrane</keyword>
<evidence type="ECO:0000313" key="2">
    <source>
        <dbReference type="EMBL" id="BBD72402.1"/>
    </source>
</evidence>
<dbReference type="EMBL" id="AP018553">
    <property type="protein sequence ID" value="BBD72402.1"/>
    <property type="molecule type" value="Genomic_DNA"/>
</dbReference>
<dbReference type="Pfam" id="PF06939">
    <property type="entry name" value="DUF1286"/>
    <property type="match status" value="1"/>
</dbReference>
<dbReference type="EMBL" id="BMQS01000011">
    <property type="protein sequence ID" value="GGT97390.1"/>
    <property type="molecule type" value="Genomic_DNA"/>
</dbReference>
<evidence type="ECO:0000313" key="3">
    <source>
        <dbReference type="EMBL" id="GGT97390.1"/>
    </source>
</evidence>
<feature type="transmembrane region" description="Helical" evidence="1">
    <location>
        <begin position="69"/>
        <end position="95"/>
    </location>
</feature>
<dbReference type="Proteomes" id="UP000276741">
    <property type="component" value="Chromosome"/>
</dbReference>
<dbReference type="Proteomes" id="UP000616143">
    <property type="component" value="Unassembled WGS sequence"/>
</dbReference>
<dbReference type="AlphaFoldDB" id="A0A348B2K0"/>
<evidence type="ECO:0000313" key="4">
    <source>
        <dbReference type="Proteomes" id="UP000276741"/>
    </source>
</evidence>
<evidence type="ECO:0000256" key="1">
    <source>
        <dbReference type="SAM" id="Phobius"/>
    </source>
</evidence>
<organism evidence="2 4">
    <name type="scientific">Sulfodiicoccus acidiphilus</name>
    <dbReference type="NCBI Taxonomy" id="1670455"/>
    <lineage>
        <taxon>Archaea</taxon>
        <taxon>Thermoproteota</taxon>
        <taxon>Thermoprotei</taxon>
        <taxon>Sulfolobales</taxon>
        <taxon>Sulfolobaceae</taxon>
        <taxon>Sulfodiicoccus</taxon>
    </lineage>
</organism>
<gene>
    <name evidence="3" type="ORF">GCM10007116_13640</name>
    <name evidence="2" type="ORF">HS1genome_0791</name>
</gene>
<reference evidence="3" key="1">
    <citation type="journal article" date="2014" name="Int. J. Syst. Evol. Microbiol.">
        <title>Complete genome sequence of Corynebacterium casei LMG S-19264T (=DSM 44701T), isolated from a smear-ripened cheese.</title>
        <authorList>
            <consortium name="US DOE Joint Genome Institute (JGI-PGF)"/>
            <person name="Walter F."/>
            <person name="Albersmeier A."/>
            <person name="Kalinowski J."/>
            <person name="Ruckert C."/>
        </authorList>
    </citation>
    <scope>NUCLEOTIDE SEQUENCE</scope>
    <source>
        <strain evidence="3">JCM 31740</strain>
    </source>
</reference>
<keyword evidence="4" id="KW-1185">Reference proteome</keyword>
<reference evidence="4" key="2">
    <citation type="submission" date="2018-04" db="EMBL/GenBank/DDBJ databases">
        <title>Complete genome sequence of Sulfodiicoccus acidiphilus strain HS-1.</title>
        <authorList>
            <person name="Sakai H.D."/>
            <person name="Kurosawa N."/>
        </authorList>
    </citation>
    <scope>NUCLEOTIDE SEQUENCE [LARGE SCALE GENOMIC DNA]</scope>
    <source>
        <strain evidence="4">HS-1</strain>
    </source>
</reference>
<name>A0A348B2K0_9CREN</name>
<protein>
    <recommendedName>
        <fullName evidence="5">DUF1286 domain-containing protein</fullName>
    </recommendedName>
</protein>
<reference evidence="3" key="4">
    <citation type="submission" date="2020-09" db="EMBL/GenBank/DDBJ databases">
        <authorList>
            <person name="Sun Q."/>
            <person name="Ohkuma M."/>
        </authorList>
    </citation>
    <scope>NUCLEOTIDE SEQUENCE</scope>
    <source>
        <strain evidence="3">JCM 31740</strain>
    </source>
</reference>
<keyword evidence="1" id="KW-0472">Membrane</keyword>
<accession>A0A348B2K0</accession>
<reference evidence="2" key="3">
    <citation type="journal article" date="2019" name="BMC Res. Notes">
        <title>Complete genome sequence of the Sulfodiicoccus acidiphilus strain HS-1T, the first crenarchaeon that lacks polB3, isolated from an acidic hot spring in Ohwaku-dani, Hakone, Japan.</title>
        <authorList>
            <person name="Sakai H.D."/>
            <person name="Kurosawa N."/>
        </authorList>
    </citation>
    <scope>NUCLEOTIDE SEQUENCE</scope>
    <source>
        <strain evidence="2">HS-1</strain>
    </source>
</reference>
<dbReference type="InterPro" id="IPR009705">
    <property type="entry name" value="DUF1286"/>
</dbReference>
<feature type="transmembrane region" description="Helical" evidence="1">
    <location>
        <begin position="138"/>
        <end position="157"/>
    </location>
</feature>
<dbReference type="KEGG" id="sacd:HS1genome_0791"/>
<sequence length="164" mass="18306">MVTMRLSTHYVFTTGMLSILGWGTNFYYGLILASLISLSSNTIIDRLGHEVRGGYVRRTPRTHTLGRSILWGLIPSFFIFLFLFLVSGGLLFQILSMGIVAGPSHLLLDAFTEKGIYVKNGGRWTRYALAHFRYNNPFANGAAIITGVLLMLLSLYLRGQLTLI</sequence>